<keyword evidence="2" id="KW-0732">Signal</keyword>
<feature type="signal peptide" evidence="2">
    <location>
        <begin position="1"/>
        <end position="23"/>
    </location>
</feature>
<evidence type="ECO:0000259" key="3">
    <source>
        <dbReference type="Pfam" id="PF00174"/>
    </source>
</evidence>
<dbReference type="OrthoDB" id="9795587at2"/>
<evidence type="ECO:0000256" key="2">
    <source>
        <dbReference type="SAM" id="SignalP"/>
    </source>
</evidence>
<dbReference type="Pfam" id="PF00174">
    <property type="entry name" value="Oxidored_molyb"/>
    <property type="match status" value="1"/>
</dbReference>
<feature type="domain" description="Oxidoreductase molybdopterin-binding" evidence="3">
    <location>
        <begin position="237"/>
        <end position="388"/>
    </location>
</feature>
<protein>
    <submittedName>
        <fullName evidence="4">DMSO/TMAO reductase YedYZ molybdopterin-dependent catalytic subunit</fullName>
    </submittedName>
</protein>
<dbReference type="AlphaFoldDB" id="A0A3N2CQL5"/>
<feature type="transmembrane region" description="Helical" evidence="1">
    <location>
        <begin position="69"/>
        <end position="88"/>
    </location>
</feature>
<dbReference type="InterPro" id="IPR014756">
    <property type="entry name" value="Ig_E-set"/>
</dbReference>
<evidence type="ECO:0000256" key="1">
    <source>
        <dbReference type="SAM" id="Phobius"/>
    </source>
</evidence>
<sequence>MPRPRPALSSFVAGLLAALGGTAAGHLVAALTNPASSPVLAVGTAVINLTPTPVKVWAVRELGSADKPVLIGTVLVVALLFAGVAGLVARRRFGVGVAMLMALVALAGLAALVQPAAGPLDALPAVATAVVGLAVLAFLTRASGGTGTRGTRIDTERPAGASRRGFLVGAGATAVLAAVVGGTGQLLIRAKERITDIALPAARKPLAALPDGLEVTYDAITPFVTPNASFYRVDTNLTVPAVDVEGWTLTIDGDVEREVTLTFDELTTMEVVEKDITMTCVSNEVGGNLLGSARWLGVPLREVLDRAGIDSTKADQILSTAVDGFTISTPLDVALDGRDSLVVFGMNGEPLPREHGFPVRLLTPGIYGYVGSTKWLERLTLTTYAKQEAYWTERKWATDAPVRLSSRIDTPKALNNIDAGSTVIGGVAWAQPDGIGSVEVRIDDGEGGDLAWQEAKLGPDAGSVYWRQWFLPWDATPGTYTLAVRATNTRGEVQTADRATPFPAGSTGIQTVVVTVS</sequence>
<dbReference type="SUPFAM" id="SSF56524">
    <property type="entry name" value="Oxidoreductase molybdopterin-binding domain"/>
    <property type="match status" value="1"/>
</dbReference>
<dbReference type="Gene3D" id="2.60.40.650">
    <property type="match status" value="1"/>
</dbReference>
<keyword evidence="1" id="KW-0812">Transmembrane</keyword>
<dbReference type="SUPFAM" id="SSF81296">
    <property type="entry name" value="E set domains"/>
    <property type="match status" value="1"/>
</dbReference>
<accession>A0A3N2CQL5</accession>
<proteinExistence type="predicted"/>
<name>A0A3N2CQL5_9ACTN</name>
<keyword evidence="1" id="KW-1133">Transmembrane helix</keyword>
<reference evidence="4 5" key="1">
    <citation type="submission" date="2018-11" db="EMBL/GenBank/DDBJ databases">
        <title>Sequencing the genomes of 1000 actinobacteria strains.</title>
        <authorList>
            <person name="Klenk H.-P."/>
        </authorList>
    </citation>
    <scope>NUCLEOTIDE SEQUENCE [LARGE SCALE GENOMIC DNA]</scope>
    <source>
        <strain evidence="4 5">DSM 12652</strain>
    </source>
</reference>
<dbReference type="Gene3D" id="3.90.420.10">
    <property type="entry name" value="Oxidoreductase, molybdopterin-binding domain"/>
    <property type="match status" value="1"/>
</dbReference>
<comment type="caution">
    <text evidence="4">The sequence shown here is derived from an EMBL/GenBank/DDBJ whole genome shotgun (WGS) entry which is preliminary data.</text>
</comment>
<dbReference type="RefSeq" id="WP_123388983.1">
    <property type="nucleotide sequence ID" value="NZ_RKHO01000001.1"/>
</dbReference>
<evidence type="ECO:0000313" key="5">
    <source>
        <dbReference type="Proteomes" id="UP000281738"/>
    </source>
</evidence>
<keyword evidence="5" id="KW-1185">Reference proteome</keyword>
<evidence type="ECO:0000313" key="4">
    <source>
        <dbReference type="EMBL" id="ROR89698.1"/>
    </source>
</evidence>
<organism evidence="4 5">
    <name type="scientific">Nocardioides aurantiacus</name>
    <dbReference type="NCBI Taxonomy" id="86796"/>
    <lineage>
        <taxon>Bacteria</taxon>
        <taxon>Bacillati</taxon>
        <taxon>Actinomycetota</taxon>
        <taxon>Actinomycetes</taxon>
        <taxon>Propionibacteriales</taxon>
        <taxon>Nocardioidaceae</taxon>
        <taxon>Nocardioides</taxon>
    </lineage>
</organism>
<dbReference type="GO" id="GO:0043546">
    <property type="term" value="F:molybdopterin cofactor binding"/>
    <property type="evidence" value="ECO:0007669"/>
    <property type="project" value="TreeGrafter"/>
</dbReference>
<dbReference type="GO" id="GO:0006790">
    <property type="term" value="P:sulfur compound metabolic process"/>
    <property type="evidence" value="ECO:0007669"/>
    <property type="project" value="TreeGrafter"/>
</dbReference>
<dbReference type="PANTHER" id="PTHR19372:SF7">
    <property type="entry name" value="SULFITE OXIDASE, MITOCHONDRIAL"/>
    <property type="match status" value="1"/>
</dbReference>
<dbReference type="Proteomes" id="UP000281738">
    <property type="component" value="Unassembled WGS sequence"/>
</dbReference>
<dbReference type="GO" id="GO:0020037">
    <property type="term" value="F:heme binding"/>
    <property type="evidence" value="ECO:0007669"/>
    <property type="project" value="TreeGrafter"/>
</dbReference>
<feature type="transmembrane region" description="Helical" evidence="1">
    <location>
        <begin position="123"/>
        <end position="144"/>
    </location>
</feature>
<dbReference type="EMBL" id="RKHO01000001">
    <property type="protein sequence ID" value="ROR89698.1"/>
    <property type="molecule type" value="Genomic_DNA"/>
</dbReference>
<dbReference type="InterPro" id="IPR000572">
    <property type="entry name" value="OxRdtase_Mopterin-bd_dom"/>
</dbReference>
<dbReference type="PANTHER" id="PTHR19372">
    <property type="entry name" value="SULFITE REDUCTASE"/>
    <property type="match status" value="1"/>
</dbReference>
<dbReference type="GO" id="GO:0008482">
    <property type="term" value="F:sulfite oxidase activity"/>
    <property type="evidence" value="ECO:0007669"/>
    <property type="project" value="TreeGrafter"/>
</dbReference>
<gene>
    <name evidence="4" type="ORF">EDD33_0527</name>
</gene>
<dbReference type="InterPro" id="IPR036374">
    <property type="entry name" value="OxRdtase_Mopterin-bd_sf"/>
</dbReference>
<keyword evidence="1" id="KW-0472">Membrane</keyword>
<feature type="transmembrane region" description="Helical" evidence="1">
    <location>
        <begin position="95"/>
        <end position="117"/>
    </location>
</feature>
<feature type="chain" id="PRO_5039168123" evidence="2">
    <location>
        <begin position="24"/>
        <end position="517"/>
    </location>
</feature>
<feature type="transmembrane region" description="Helical" evidence="1">
    <location>
        <begin position="165"/>
        <end position="188"/>
    </location>
</feature>